<keyword evidence="2" id="KW-0147">Chitin-binding</keyword>
<dbReference type="FunFam" id="3.10.50.10:FF:000008">
    <property type="entry name" value="Chitinase 11"/>
    <property type="match status" value="1"/>
</dbReference>
<dbReference type="GO" id="GO:0008843">
    <property type="term" value="F:endochitinase activity"/>
    <property type="evidence" value="ECO:0007669"/>
    <property type="project" value="UniProtKB-EC"/>
</dbReference>
<dbReference type="SUPFAM" id="SSF57625">
    <property type="entry name" value="Invertebrate chitin-binding proteins"/>
    <property type="match status" value="1"/>
</dbReference>
<dbReference type="SUPFAM" id="SSF54556">
    <property type="entry name" value="Chitinase insertion domain"/>
    <property type="match status" value="1"/>
</dbReference>
<dbReference type="PROSITE" id="PS51910">
    <property type="entry name" value="GH18_2"/>
    <property type="match status" value="1"/>
</dbReference>
<feature type="chain" id="PRO_5006457326" evidence="4">
    <location>
        <begin position="20"/>
        <end position="468"/>
    </location>
</feature>
<dbReference type="EC" id="3.2.1.14" evidence="7"/>
<gene>
    <name evidence="7" type="primary">Dvir\GJ22438</name>
    <name evidence="7" type="ORF">Dvir_GJ22438</name>
</gene>
<dbReference type="Gene3D" id="2.170.140.10">
    <property type="entry name" value="Chitin binding domain"/>
    <property type="match status" value="1"/>
</dbReference>
<evidence type="ECO:0000256" key="4">
    <source>
        <dbReference type="SAM" id="SignalP"/>
    </source>
</evidence>
<dbReference type="KEGG" id="dvi:6625967"/>
<dbReference type="GO" id="GO:0005576">
    <property type="term" value="C:extracellular region"/>
    <property type="evidence" value="ECO:0007669"/>
    <property type="project" value="InterPro"/>
</dbReference>
<evidence type="ECO:0000256" key="2">
    <source>
        <dbReference type="ARBA" id="ARBA00022669"/>
    </source>
</evidence>
<feature type="signal peptide" evidence="4">
    <location>
        <begin position="1"/>
        <end position="19"/>
    </location>
</feature>
<dbReference type="GO" id="GO:0005975">
    <property type="term" value="P:carbohydrate metabolic process"/>
    <property type="evidence" value="ECO:0007669"/>
    <property type="project" value="InterPro"/>
</dbReference>
<dbReference type="Gene3D" id="3.10.50.10">
    <property type="match status" value="1"/>
</dbReference>
<keyword evidence="7" id="KW-0378">Hydrolase</keyword>
<dbReference type="PROSITE" id="PS50940">
    <property type="entry name" value="CHIT_BIND_II"/>
    <property type="match status" value="1"/>
</dbReference>
<feature type="domain" description="GH18" evidence="6">
    <location>
        <begin position="24"/>
        <end position="376"/>
    </location>
</feature>
<dbReference type="InterPro" id="IPR001223">
    <property type="entry name" value="Glyco_hydro18_cat"/>
</dbReference>
<dbReference type="InterPro" id="IPR036508">
    <property type="entry name" value="Chitin-bd_dom_sf"/>
</dbReference>
<dbReference type="OrthoDB" id="76388at2759"/>
<dbReference type="EMBL" id="CH940648">
    <property type="protein sequence ID" value="EDW62154.2"/>
    <property type="molecule type" value="Genomic_DNA"/>
</dbReference>
<evidence type="ECO:0000259" key="5">
    <source>
        <dbReference type="PROSITE" id="PS50940"/>
    </source>
</evidence>
<evidence type="ECO:0000313" key="7">
    <source>
        <dbReference type="EMBL" id="EDW62154.2"/>
    </source>
</evidence>
<name>B4LNH4_DROVI</name>
<dbReference type="InParanoid" id="B4LNH4"/>
<keyword evidence="3 4" id="KW-0732">Signal</keyword>
<organism evidence="7 8">
    <name type="scientific">Drosophila virilis</name>
    <name type="common">Fruit fly</name>
    <dbReference type="NCBI Taxonomy" id="7244"/>
    <lineage>
        <taxon>Eukaryota</taxon>
        <taxon>Metazoa</taxon>
        <taxon>Ecdysozoa</taxon>
        <taxon>Arthropoda</taxon>
        <taxon>Hexapoda</taxon>
        <taxon>Insecta</taxon>
        <taxon>Pterygota</taxon>
        <taxon>Neoptera</taxon>
        <taxon>Endopterygota</taxon>
        <taxon>Diptera</taxon>
        <taxon>Brachycera</taxon>
        <taxon>Muscomorpha</taxon>
        <taxon>Ephydroidea</taxon>
        <taxon>Drosophilidae</taxon>
        <taxon>Drosophila</taxon>
    </lineage>
</organism>
<evidence type="ECO:0000259" key="6">
    <source>
        <dbReference type="PROSITE" id="PS51910"/>
    </source>
</evidence>
<dbReference type="InterPro" id="IPR002557">
    <property type="entry name" value="Chitin-bd_dom"/>
</dbReference>
<dbReference type="InterPro" id="IPR011583">
    <property type="entry name" value="Chitinase_II/V-like_cat"/>
</dbReference>
<dbReference type="Pfam" id="PF01607">
    <property type="entry name" value="CBM_14"/>
    <property type="match status" value="1"/>
</dbReference>
<dbReference type="PANTHER" id="PTHR11177:SF317">
    <property type="entry name" value="CHITINASE 12-RELATED"/>
    <property type="match status" value="1"/>
</dbReference>
<protein>
    <submittedName>
        <fullName evidence="7">Uncharacterized protein</fullName>
        <ecNumber evidence="7">3.2.1.14</ecNumber>
    </submittedName>
</protein>
<evidence type="ECO:0000256" key="3">
    <source>
        <dbReference type="ARBA" id="ARBA00022729"/>
    </source>
</evidence>
<dbReference type="GO" id="GO:0008061">
    <property type="term" value="F:chitin binding"/>
    <property type="evidence" value="ECO:0007669"/>
    <property type="project" value="UniProtKB-KW"/>
</dbReference>
<sequence length="468" mass="53537">MKVLLLLCLILGSLLYALASDRKYSIFCHWNTAAYDRKKSSHFNLWSIDRRLCTHFVYGSVTTLDPKGSGAMKIVNPRLVEKRAIFDSIENMRRDNFQAIISIGGTKDDAQRFSEMAASMPKRDQFYKSLIKFLFKWNCSGVLLDWEYPTPEDRDNYVNLLSELKIILQDHQFLLLVSVSARMDDATLRSYDIPRIANYADFIILNTHDNEDPYGPKVEYNSPLYGNGSRSVERGVRHWVEQSKISEKLILGIPLFGRTFTLEDASKTAVGAPSKGPGRQHDFSRQEGYMTYAEFCAQAVKWEKKYDKQAQVPYAYMDDQWITYENGHSISAKMHLAKEQRLGGAMMWSLDADDFHGLCGEHYGLLKVVVAAIGSPDILTTKAPTTEGVGLCPEQGLFRHKWNCQAYYECRDGRRTDYECLDGEFFNEELGQCKPSAEVKCIQNFVTWRPGQRGYSFLNLPLNLKVLE</sequence>
<keyword evidence="8" id="KW-1185">Reference proteome</keyword>
<feature type="domain" description="Chitin-binding type-2" evidence="5">
    <location>
        <begin position="389"/>
        <end position="443"/>
    </location>
</feature>
<evidence type="ECO:0000313" key="8">
    <source>
        <dbReference type="Proteomes" id="UP000008792"/>
    </source>
</evidence>
<keyword evidence="7" id="KW-0326">Glycosidase</keyword>
<dbReference type="FunCoup" id="B4LNH4">
    <property type="interactions" value="55"/>
</dbReference>
<dbReference type="InterPro" id="IPR029070">
    <property type="entry name" value="Chitinase_insertion_sf"/>
</dbReference>
<comment type="similarity">
    <text evidence="1">Belongs to the glycosyl hydrolase 18 family. Chitinase class II subfamily.</text>
</comment>
<dbReference type="Gene3D" id="3.20.20.80">
    <property type="entry name" value="Glycosidases"/>
    <property type="match status" value="1"/>
</dbReference>
<evidence type="ECO:0000256" key="1">
    <source>
        <dbReference type="ARBA" id="ARBA00009121"/>
    </source>
</evidence>
<dbReference type="GO" id="GO:0006032">
    <property type="term" value="P:chitin catabolic process"/>
    <property type="evidence" value="ECO:0007669"/>
    <property type="project" value="TreeGrafter"/>
</dbReference>
<proteinExistence type="inferred from homology"/>
<reference evidence="7 8" key="1">
    <citation type="journal article" date="2007" name="Nature">
        <title>Evolution of genes and genomes on the Drosophila phylogeny.</title>
        <authorList>
            <consortium name="Drosophila 12 Genomes Consortium"/>
            <person name="Clark A.G."/>
            <person name="Eisen M.B."/>
            <person name="Smith D.R."/>
            <person name="Bergman C.M."/>
            <person name="Oliver B."/>
            <person name="Markow T.A."/>
            <person name="Kaufman T.C."/>
            <person name="Kellis M."/>
            <person name="Gelbart W."/>
            <person name="Iyer V.N."/>
            <person name="Pollard D.A."/>
            <person name="Sackton T.B."/>
            <person name="Larracuente A.M."/>
            <person name="Singh N.D."/>
            <person name="Abad J.P."/>
            <person name="Abt D.N."/>
            <person name="Adryan B."/>
            <person name="Aguade M."/>
            <person name="Akashi H."/>
            <person name="Anderson W.W."/>
            <person name="Aquadro C.F."/>
            <person name="Ardell D.H."/>
            <person name="Arguello R."/>
            <person name="Artieri C.G."/>
            <person name="Barbash D.A."/>
            <person name="Barker D."/>
            <person name="Barsanti P."/>
            <person name="Batterham P."/>
            <person name="Batzoglou S."/>
            <person name="Begun D."/>
            <person name="Bhutkar A."/>
            <person name="Blanco E."/>
            <person name="Bosak S.A."/>
            <person name="Bradley R.K."/>
            <person name="Brand A.D."/>
            <person name="Brent M.R."/>
            <person name="Brooks A.N."/>
            <person name="Brown R.H."/>
            <person name="Butlin R.K."/>
            <person name="Caggese C."/>
            <person name="Calvi B.R."/>
            <person name="Bernardo de Carvalho A."/>
            <person name="Caspi A."/>
            <person name="Castrezana S."/>
            <person name="Celniker S.E."/>
            <person name="Chang J.L."/>
            <person name="Chapple C."/>
            <person name="Chatterji S."/>
            <person name="Chinwalla A."/>
            <person name="Civetta A."/>
            <person name="Clifton S.W."/>
            <person name="Comeron J.M."/>
            <person name="Costello J.C."/>
            <person name="Coyne J.A."/>
            <person name="Daub J."/>
            <person name="David R.G."/>
            <person name="Delcher A.L."/>
            <person name="Delehaunty K."/>
            <person name="Do C.B."/>
            <person name="Ebling H."/>
            <person name="Edwards K."/>
            <person name="Eickbush T."/>
            <person name="Evans J.D."/>
            <person name="Filipski A."/>
            <person name="Findeiss S."/>
            <person name="Freyhult E."/>
            <person name="Fulton L."/>
            <person name="Fulton R."/>
            <person name="Garcia A.C."/>
            <person name="Gardiner A."/>
            <person name="Garfield D.A."/>
            <person name="Garvin B.E."/>
            <person name="Gibson G."/>
            <person name="Gilbert D."/>
            <person name="Gnerre S."/>
            <person name="Godfrey J."/>
            <person name="Good R."/>
            <person name="Gotea V."/>
            <person name="Gravely B."/>
            <person name="Greenberg A.J."/>
            <person name="Griffiths-Jones S."/>
            <person name="Gross S."/>
            <person name="Guigo R."/>
            <person name="Gustafson E.A."/>
            <person name="Haerty W."/>
            <person name="Hahn M.W."/>
            <person name="Halligan D.L."/>
            <person name="Halpern A.L."/>
            <person name="Halter G.M."/>
            <person name="Han M.V."/>
            <person name="Heger A."/>
            <person name="Hillier L."/>
            <person name="Hinrichs A.S."/>
            <person name="Holmes I."/>
            <person name="Hoskins R.A."/>
            <person name="Hubisz M.J."/>
            <person name="Hultmark D."/>
            <person name="Huntley M.A."/>
            <person name="Jaffe D.B."/>
            <person name="Jagadeeshan S."/>
            <person name="Jeck W.R."/>
            <person name="Johnson J."/>
            <person name="Jones C.D."/>
            <person name="Jordan W.C."/>
            <person name="Karpen G.H."/>
            <person name="Kataoka E."/>
            <person name="Keightley P.D."/>
            <person name="Kheradpour P."/>
            <person name="Kirkness E.F."/>
            <person name="Koerich L.B."/>
            <person name="Kristiansen K."/>
            <person name="Kudrna D."/>
            <person name="Kulathinal R.J."/>
            <person name="Kumar S."/>
            <person name="Kwok R."/>
            <person name="Lander E."/>
            <person name="Langley C.H."/>
            <person name="Lapoint R."/>
            <person name="Lazzaro B.P."/>
            <person name="Lee S.J."/>
            <person name="Levesque L."/>
            <person name="Li R."/>
            <person name="Lin C.F."/>
            <person name="Lin M.F."/>
            <person name="Lindblad-Toh K."/>
            <person name="Llopart A."/>
            <person name="Long M."/>
            <person name="Low L."/>
            <person name="Lozovsky E."/>
            <person name="Lu J."/>
            <person name="Luo M."/>
            <person name="Machado C.A."/>
            <person name="Makalowski W."/>
            <person name="Marzo M."/>
            <person name="Matsuda M."/>
            <person name="Matzkin L."/>
            <person name="McAllister B."/>
            <person name="McBride C.S."/>
            <person name="McKernan B."/>
            <person name="McKernan K."/>
            <person name="Mendez-Lago M."/>
            <person name="Minx P."/>
            <person name="Mollenhauer M.U."/>
            <person name="Montooth K."/>
            <person name="Mount S.M."/>
            <person name="Mu X."/>
            <person name="Myers E."/>
            <person name="Negre B."/>
            <person name="Newfeld S."/>
            <person name="Nielsen R."/>
            <person name="Noor M.A."/>
            <person name="O'Grady P."/>
            <person name="Pachter L."/>
            <person name="Papaceit M."/>
            <person name="Parisi M.J."/>
            <person name="Parisi M."/>
            <person name="Parts L."/>
            <person name="Pedersen J.S."/>
            <person name="Pesole G."/>
            <person name="Phillippy A.M."/>
            <person name="Ponting C.P."/>
            <person name="Pop M."/>
            <person name="Porcelli D."/>
            <person name="Powell J.R."/>
            <person name="Prohaska S."/>
            <person name="Pruitt K."/>
            <person name="Puig M."/>
            <person name="Quesneville H."/>
            <person name="Ram K.R."/>
            <person name="Rand D."/>
            <person name="Rasmussen M.D."/>
            <person name="Reed L.K."/>
            <person name="Reenan R."/>
            <person name="Reily A."/>
            <person name="Remington K.A."/>
            <person name="Rieger T.T."/>
            <person name="Ritchie M.G."/>
            <person name="Robin C."/>
            <person name="Rogers Y.H."/>
            <person name="Rohde C."/>
            <person name="Rozas J."/>
            <person name="Rubenfield M.J."/>
            <person name="Ruiz A."/>
            <person name="Russo S."/>
            <person name="Salzberg S.L."/>
            <person name="Sanchez-Gracia A."/>
            <person name="Saranga D.J."/>
            <person name="Sato H."/>
            <person name="Schaeffer S.W."/>
            <person name="Schatz M.C."/>
            <person name="Schlenke T."/>
            <person name="Schwartz R."/>
            <person name="Segarra C."/>
            <person name="Singh R.S."/>
            <person name="Sirot L."/>
            <person name="Sirota M."/>
            <person name="Sisneros N.B."/>
            <person name="Smith C.D."/>
            <person name="Smith T.F."/>
            <person name="Spieth J."/>
            <person name="Stage D.E."/>
            <person name="Stark A."/>
            <person name="Stephan W."/>
            <person name="Strausberg R.L."/>
            <person name="Strempel S."/>
            <person name="Sturgill D."/>
            <person name="Sutton G."/>
            <person name="Sutton G.G."/>
            <person name="Tao W."/>
            <person name="Teichmann S."/>
            <person name="Tobari Y.N."/>
            <person name="Tomimura Y."/>
            <person name="Tsolas J.M."/>
            <person name="Valente V.L."/>
            <person name="Venter E."/>
            <person name="Venter J.C."/>
            <person name="Vicario S."/>
            <person name="Vieira F.G."/>
            <person name="Vilella A.J."/>
            <person name="Villasante A."/>
            <person name="Walenz B."/>
            <person name="Wang J."/>
            <person name="Wasserman M."/>
            <person name="Watts T."/>
            <person name="Wilson D."/>
            <person name="Wilson R.K."/>
            <person name="Wing R.A."/>
            <person name="Wolfner M.F."/>
            <person name="Wong A."/>
            <person name="Wong G.K."/>
            <person name="Wu C.I."/>
            <person name="Wu G."/>
            <person name="Yamamoto D."/>
            <person name="Yang H.P."/>
            <person name="Yang S.P."/>
            <person name="Yorke J.A."/>
            <person name="Yoshida K."/>
            <person name="Zdobnov E."/>
            <person name="Zhang P."/>
            <person name="Zhang Y."/>
            <person name="Zimin A.V."/>
            <person name="Baldwin J."/>
            <person name="Abdouelleil A."/>
            <person name="Abdulkadir J."/>
            <person name="Abebe A."/>
            <person name="Abera B."/>
            <person name="Abreu J."/>
            <person name="Acer S.C."/>
            <person name="Aftuck L."/>
            <person name="Alexander A."/>
            <person name="An P."/>
            <person name="Anderson E."/>
            <person name="Anderson S."/>
            <person name="Arachi H."/>
            <person name="Azer M."/>
            <person name="Bachantsang P."/>
            <person name="Barry A."/>
            <person name="Bayul T."/>
            <person name="Berlin A."/>
            <person name="Bessette D."/>
            <person name="Bloom T."/>
            <person name="Blye J."/>
            <person name="Boguslavskiy L."/>
            <person name="Bonnet C."/>
            <person name="Boukhgalter B."/>
            <person name="Bourzgui I."/>
            <person name="Brown A."/>
            <person name="Cahill P."/>
            <person name="Channer S."/>
            <person name="Cheshatsang Y."/>
            <person name="Chuda L."/>
            <person name="Citroen M."/>
            <person name="Collymore A."/>
            <person name="Cooke P."/>
            <person name="Costello M."/>
            <person name="D'Aco K."/>
            <person name="Daza R."/>
            <person name="De Haan G."/>
            <person name="DeGray S."/>
            <person name="DeMaso C."/>
            <person name="Dhargay N."/>
            <person name="Dooley K."/>
            <person name="Dooley E."/>
            <person name="Doricent M."/>
            <person name="Dorje P."/>
            <person name="Dorjee K."/>
            <person name="Dupes A."/>
            <person name="Elong R."/>
            <person name="Falk J."/>
            <person name="Farina A."/>
            <person name="Faro S."/>
            <person name="Ferguson D."/>
            <person name="Fisher S."/>
            <person name="Foley C.D."/>
            <person name="Franke A."/>
            <person name="Friedrich D."/>
            <person name="Gadbois L."/>
            <person name="Gearin G."/>
            <person name="Gearin C.R."/>
            <person name="Giannoukos G."/>
            <person name="Goode T."/>
            <person name="Graham J."/>
            <person name="Grandbois E."/>
            <person name="Grewal S."/>
            <person name="Gyaltsen K."/>
            <person name="Hafez N."/>
            <person name="Hagos B."/>
            <person name="Hall J."/>
            <person name="Henson C."/>
            <person name="Hollinger A."/>
            <person name="Honan T."/>
            <person name="Huard M.D."/>
            <person name="Hughes L."/>
            <person name="Hurhula B."/>
            <person name="Husby M.E."/>
            <person name="Kamat A."/>
            <person name="Kanga B."/>
            <person name="Kashin S."/>
            <person name="Khazanovich D."/>
            <person name="Kisner P."/>
            <person name="Lance K."/>
            <person name="Lara M."/>
            <person name="Lee W."/>
            <person name="Lennon N."/>
            <person name="Letendre F."/>
            <person name="LeVine R."/>
            <person name="Lipovsky A."/>
            <person name="Liu X."/>
            <person name="Liu J."/>
            <person name="Liu S."/>
            <person name="Lokyitsang T."/>
            <person name="Lokyitsang Y."/>
            <person name="Lubonja R."/>
            <person name="Lui A."/>
            <person name="MacDonald P."/>
            <person name="Magnisalis V."/>
            <person name="Maru K."/>
            <person name="Matthews C."/>
            <person name="McCusker W."/>
            <person name="McDonough S."/>
            <person name="Mehta T."/>
            <person name="Meldrim J."/>
            <person name="Meneus L."/>
            <person name="Mihai O."/>
            <person name="Mihalev A."/>
            <person name="Mihova T."/>
            <person name="Mittelman R."/>
            <person name="Mlenga V."/>
            <person name="Montmayeur A."/>
            <person name="Mulrain L."/>
            <person name="Navidi A."/>
            <person name="Naylor J."/>
            <person name="Negash T."/>
            <person name="Nguyen T."/>
            <person name="Nguyen N."/>
            <person name="Nicol R."/>
            <person name="Norbu C."/>
            <person name="Norbu N."/>
            <person name="Novod N."/>
            <person name="O'Neill B."/>
            <person name="Osman S."/>
            <person name="Markiewicz E."/>
            <person name="Oyono O.L."/>
            <person name="Patti C."/>
            <person name="Phunkhang P."/>
            <person name="Pierre F."/>
            <person name="Priest M."/>
            <person name="Raghuraman S."/>
            <person name="Rege F."/>
            <person name="Reyes R."/>
            <person name="Rise C."/>
            <person name="Rogov P."/>
            <person name="Ross K."/>
            <person name="Ryan E."/>
            <person name="Settipalli S."/>
            <person name="Shea T."/>
            <person name="Sherpa N."/>
            <person name="Shi L."/>
            <person name="Shih D."/>
            <person name="Sparrow T."/>
            <person name="Spaulding J."/>
            <person name="Stalker J."/>
            <person name="Stange-Thomann N."/>
            <person name="Stavropoulos S."/>
            <person name="Stone C."/>
            <person name="Strader C."/>
            <person name="Tesfaye S."/>
            <person name="Thomson T."/>
            <person name="Thoulutsang Y."/>
            <person name="Thoulutsang D."/>
            <person name="Topham K."/>
            <person name="Topping I."/>
            <person name="Tsamla T."/>
            <person name="Vassiliev H."/>
            <person name="Vo A."/>
            <person name="Wangchuk T."/>
            <person name="Wangdi T."/>
            <person name="Weiand M."/>
            <person name="Wilkinson J."/>
            <person name="Wilson A."/>
            <person name="Yadav S."/>
            <person name="Young G."/>
            <person name="Yu Q."/>
            <person name="Zembek L."/>
            <person name="Zhong D."/>
            <person name="Zimmer A."/>
            <person name="Zwirko Z."/>
            <person name="Jaffe D.B."/>
            <person name="Alvarez P."/>
            <person name="Brockman W."/>
            <person name="Butler J."/>
            <person name="Chin C."/>
            <person name="Gnerre S."/>
            <person name="Grabherr M."/>
            <person name="Kleber M."/>
            <person name="Mauceli E."/>
            <person name="MacCallum I."/>
        </authorList>
    </citation>
    <scope>NUCLEOTIDE SEQUENCE [LARGE SCALE GENOMIC DNA]</scope>
    <source>
        <strain evidence="8">Tucson 15010-1051.87</strain>
    </source>
</reference>
<dbReference type="SMR" id="B4LNH4"/>
<dbReference type="AlphaFoldDB" id="B4LNH4"/>
<dbReference type="SMART" id="SM00494">
    <property type="entry name" value="ChtBD2"/>
    <property type="match status" value="1"/>
</dbReference>
<accession>B4LNH4</accession>
<dbReference type="SMART" id="SM00636">
    <property type="entry name" value="Glyco_18"/>
    <property type="match status" value="1"/>
</dbReference>
<dbReference type="STRING" id="7244.B4LNH4"/>
<dbReference type="Proteomes" id="UP000008792">
    <property type="component" value="Unassembled WGS sequence"/>
</dbReference>
<dbReference type="HOGENOM" id="CLU_002833_3_1_1"/>
<dbReference type="PANTHER" id="PTHR11177">
    <property type="entry name" value="CHITINASE"/>
    <property type="match status" value="1"/>
</dbReference>
<dbReference type="InterPro" id="IPR017853">
    <property type="entry name" value="GH"/>
</dbReference>
<dbReference type="eggNOG" id="KOG2806">
    <property type="taxonomic scope" value="Eukaryota"/>
</dbReference>
<dbReference type="SUPFAM" id="SSF51445">
    <property type="entry name" value="(Trans)glycosidases"/>
    <property type="match status" value="1"/>
</dbReference>
<dbReference type="Pfam" id="PF00704">
    <property type="entry name" value="Glyco_hydro_18"/>
    <property type="match status" value="1"/>
</dbReference>
<dbReference type="InterPro" id="IPR050314">
    <property type="entry name" value="Glycosyl_Hydrlase_18"/>
</dbReference>